<dbReference type="Proteomes" id="UP000192393">
    <property type="component" value="Unassembled WGS sequence"/>
</dbReference>
<dbReference type="Pfam" id="PF00932">
    <property type="entry name" value="LTD"/>
    <property type="match status" value="1"/>
</dbReference>
<dbReference type="InterPro" id="IPR001322">
    <property type="entry name" value="Lamin_tail_dom"/>
</dbReference>
<evidence type="ECO:0000259" key="2">
    <source>
        <dbReference type="PROSITE" id="PS51841"/>
    </source>
</evidence>
<sequence length="304" mass="32789">MKKYLLIFLLFLSAVGFSQWQPLAFTALSGGDCDEVEIASDIFISDVNDSQAGSYGAIEIYNPTNATVNLSNYSVRRSGDYGSGIWAWETGQGGYPNLSGNLPPGGIYLIMVGTNGNVCNNVTYNMSLGQNAGINGNDQVQLRKNGVTIDDVGFPGSPGFSLVRKPDAEVPKAVFNSADWNITGQNCGSLGNHTINNAPVPEIDNISRYRDNPGTLPYTFCNTPTRVRVQMDTTGGGFTYSYNLQGTTTPVNVTNTTGIFSNLEEDTYTLTITIRRNNILFCTHIVSFNITGGTETSPIILLNP</sequence>
<evidence type="ECO:0000313" key="3">
    <source>
        <dbReference type="EMBL" id="SMC48760.1"/>
    </source>
</evidence>
<name>A0A1W1ZJN8_9FLAO</name>
<dbReference type="RefSeq" id="WP_159447454.1">
    <property type="nucleotide sequence ID" value="NZ_FWXS01000003.1"/>
</dbReference>
<dbReference type="AlphaFoldDB" id="A0A1W1ZJN8"/>
<evidence type="ECO:0000313" key="4">
    <source>
        <dbReference type="Proteomes" id="UP000192393"/>
    </source>
</evidence>
<gene>
    <name evidence="3" type="ORF">SAMN06296427_10313</name>
</gene>
<feature type="chain" id="PRO_5010733536" evidence="1">
    <location>
        <begin position="21"/>
        <end position="304"/>
    </location>
</feature>
<organism evidence="3 4">
    <name type="scientific">Moheibacter sediminis</name>
    <dbReference type="NCBI Taxonomy" id="1434700"/>
    <lineage>
        <taxon>Bacteria</taxon>
        <taxon>Pseudomonadati</taxon>
        <taxon>Bacteroidota</taxon>
        <taxon>Flavobacteriia</taxon>
        <taxon>Flavobacteriales</taxon>
        <taxon>Weeksellaceae</taxon>
        <taxon>Moheibacter</taxon>
    </lineage>
</organism>
<keyword evidence="4" id="KW-1185">Reference proteome</keyword>
<dbReference type="OrthoDB" id="1391397at2"/>
<keyword evidence="1" id="KW-0732">Signal</keyword>
<feature type="domain" description="LTD" evidence="2">
    <location>
        <begin position="29"/>
        <end position="211"/>
    </location>
</feature>
<dbReference type="STRING" id="1434700.SAMN06296427_10313"/>
<accession>A0A1W1ZJN8</accession>
<dbReference type="PROSITE" id="PS51841">
    <property type="entry name" value="LTD"/>
    <property type="match status" value="1"/>
</dbReference>
<feature type="signal peptide" evidence="1">
    <location>
        <begin position="1"/>
        <end position="20"/>
    </location>
</feature>
<evidence type="ECO:0000256" key="1">
    <source>
        <dbReference type="SAM" id="SignalP"/>
    </source>
</evidence>
<reference evidence="3 4" key="1">
    <citation type="submission" date="2017-04" db="EMBL/GenBank/DDBJ databases">
        <authorList>
            <person name="Afonso C.L."/>
            <person name="Miller P.J."/>
            <person name="Scott M.A."/>
            <person name="Spackman E."/>
            <person name="Goraichik I."/>
            <person name="Dimitrov K.M."/>
            <person name="Suarez D.L."/>
            <person name="Swayne D.E."/>
        </authorList>
    </citation>
    <scope>NUCLEOTIDE SEQUENCE [LARGE SCALE GENOMIC DNA]</scope>
    <source>
        <strain evidence="3 4">CGMCC 1.12708</strain>
    </source>
</reference>
<protein>
    <submittedName>
        <fullName evidence="3">Lamin Tail Domain</fullName>
    </submittedName>
</protein>
<dbReference type="EMBL" id="FWXS01000003">
    <property type="protein sequence ID" value="SMC48760.1"/>
    <property type="molecule type" value="Genomic_DNA"/>
</dbReference>
<proteinExistence type="predicted"/>